<protein>
    <submittedName>
        <fullName evidence="3">Protein kinase domain-containing protein</fullName>
    </submittedName>
</protein>
<evidence type="ECO:0000313" key="2">
    <source>
        <dbReference type="Proteomes" id="UP000050794"/>
    </source>
</evidence>
<reference evidence="3" key="1">
    <citation type="submission" date="2016-06" db="UniProtKB">
        <authorList>
            <consortium name="WormBaseParasite"/>
        </authorList>
    </citation>
    <scope>IDENTIFICATION</scope>
</reference>
<evidence type="ECO:0000313" key="1">
    <source>
        <dbReference type="EMBL" id="VDM28444.1"/>
    </source>
</evidence>
<accession>A0A183U2K7</accession>
<dbReference type="InterPro" id="IPR011009">
    <property type="entry name" value="Kinase-like_dom_sf"/>
</dbReference>
<keyword evidence="2" id="KW-1185">Reference proteome</keyword>
<dbReference type="Proteomes" id="UP000050794">
    <property type="component" value="Unassembled WGS sequence"/>
</dbReference>
<reference evidence="1 2" key="2">
    <citation type="submission" date="2018-11" db="EMBL/GenBank/DDBJ databases">
        <authorList>
            <consortium name="Pathogen Informatics"/>
        </authorList>
    </citation>
    <scope>NUCLEOTIDE SEQUENCE [LARGE SCALE GENOMIC DNA]</scope>
</reference>
<dbReference type="AlphaFoldDB" id="A0A183U2K7"/>
<organism evidence="2 3">
    <name type="scientific">Toxocara canis</name>
    <name type="common">Canine roundworm</name>
    <dbReference type="NCBI Taxonomy" id="6265"/>
    <lineage>
        <taxon>Eukaryota</taxon>
        <taxon>Metazoa</taxon>
        <taxon>Ecdysozoa</taxon>
        <taxon>Nematoda</taxon>
        <taxon>Chromadorea</taxon>
        <taxon>Rhabditida</taxon>
        <taxon>Spirurina</taxon>
        <taxon>Ascaridomorpha</taxon>
        <taxon>Ascaridoidea</taxon>
        <taxon>Toxocaridae</taxon>
        <taxon>Toxocara</taxon>
    </lineage>
</organism>
<evidence type="ECO:0000313" key="3">
    <source>
        <dbReference type="WBParaSite" id="TCNE_0000272701-mRNA-1"/>
    </source>
</evidence>
<dbReference type="EMBL" id="UYWY01002952">
    <property type="protein sequence ID" value="VDM28444.1"/>
    <property type="molecule type" value="Genomic_DNA"/>
</dbReference>
<dbReference type="WBParaSite" id="TCNE_0000272701-mRNA-1">
    <property type="protein sequence ID" value="TCNE_0000272701-mRNA-1"/>
    <property type="gene ID" value="TCNE_0000272701"/>
</dbReference>
<name>A0A183U2K7_TOXCA</name>
<dbReference type="SUPFAM" id="SSF56112">
    <property type="entry name" value="Protein kinase-like (PK-like)"/>
    <property type="match status" value="1"/>
</dbReference>
<proteinExistence type="predicted"/>
<gene>
    <name evidence="1" type="ORF">TCNE_LOCUS2727</name>
</gene>
<sequence>MALSVGLGGCASNGSAETIIVTWDMIQKALDSIEEPMQKNFITSCLNSDPEKRPTSRELLFHTVLFEVHSLKLLAAHQVVAAKLNDSFNEGQLRVEDPGRVAATSKLREMTFSHVPAFQMDLEKFLEDVSNGIYPLTAFAPLAHQPRSTNYALSIASDASSGQFNSFTQ</sequence>